<reference evidence="4 5" key="1">
    <citation type="journal article" date="2014" name="Genome Announc.">
        <title>Draft Genome Sequence of the Haloacid-Degrading Burkholderia caribensis Strain MBA4.</title>
        <authorList>
            <person name="Pan Y."/>
            <person name="Kong K.F."/>
            <person name="Tsang J.S."/>
        </authorList>
    </citation>
    <scope>NUCLEOTIDE SEQUENCE [LARGE SCALE GENOMIC DNA]</scope>
    <source>
        <strain evidence="4 5">MBA4</strain>
    </source>
</reference>
<dbReference type="EC" id="6.2.1.-" evidence="4"/>
<dbReference type="Gene3D" id="3.40.50.12780">
    <property type="entry name" value="N-terminal domain of ligase-like"/>
    <property type="match status" value="1"/>
</dbReference>
<dbReference type="PANTHER" id="PTHR24096">
    <property type="entry name" value="LONG-CHAIN-FATTY-ACID--COA LIGASE"/>
    <property type="match status" value="1"/>
</dbReference>
<evidence type="ECO:0000256" key="1">
    <source>
        <dbReference type="ARBA" id="ARBA00006432"/>
    </source>
</evidence>
<gene>
    <name evidence="4" type="ORF">K788_0003037</name>
</gene>
<evidence type="ECO:0000313" key="5">
    <source>
        <dbReference type="Proteomes" id="UP000019146"/>
    </source>
</evidence>
<dbReference type="AlphaFoldDB" id="A0A0P0RED7"/>
<dbReference type="GeneID" id="69970719"/>
<dbReference type="PANTHER" id="PTHR24096:SF149">
    <property type="entry name" value="AMP-BINDING DOMAIN-CONTAINING PROTEIN-RELATED"/>
    <property type="match status" value="1"/>
</dbReference>
<dbReference type="GO" id="GO:0016405">
    <property type="term" value="F:CoA-ligase activity"/>
    <property type="evidence" value="ECO:0007669"/>
    <property type="project" value="TreeGrafter"/>
</dbReference>
<dbReference type="InterPro" id="IPR042099">
    <property type="entry name" value="ANL_N_sf"/>
</dbReference>
<dbReference type="InterPro" id="IPR045851">
    <property type="entry name" value="AMP-bd_C_sf"/>
</dbReference>
<keyword evidence="2 4" id="KW-0436">Ligase</keyword>
<comment type="similarity">
    <text evidence="1">Belongs to the ATP-dependent AMP-binding enzyme family.</text>
</comment>
<protein>
    <submittedName>
        <fullName evidence="4">Long-chain-fatty-acid--CoA ligase</fullName>
        <ecNumber evidence="4">6.2.1.-</ecNumber>
    </submittedName>
</protein>
<sequence length="527" mass="56975">MEAHAETIYRPYVDALLSELKTRAYEPVIRYQGKDVTRGELRSAIYRYARALNALGIGRGAVVALHAPNRPDALAVRYAANLLGAATMFLPALARAESRAILLARIRPTLLVVFPETAHLVRDAVDQRIVSVGYESPWVHLDRFASVQSDQPLESRAMPHELAVIVSSGGTTGVPKASRRSFAAYSAMVMSARNGKRRQLINGPLAYLSQVLVDTTLIGGGSVVLEREYSARATLAAIESERITDVFLVEPQLFAMMDHPDVGRRDLSSLRCIAHVGGSAPAALRQRAARRLGPVLAHMYGASEAGLVSVLPPPDYATNPARLDSAGRIRPGVDVRLRRADGTLAANGRPGSIEVRSAAVAQGYRNQAAESAQKFKDGWCLTGDIGLIDDAGYLHVMGRSSDVAEIDQRIIGPVHIEDVLCRLPDVRYAVAFAANTEGGEHAWNAVVEPWAGQRVDVARCTRALNAAFGELVANAVRLSETVAIPLTEQGKVDRVAIEGTLFVQARAGVDKPSFRTYRPMSERLGAR</sequence>
<evidence type="ECO:0000256" key="2">
    <source>
        <dbReference type="ARBA" id="ARBA00022598"/>
    </source>
</evidence>
<dbReference type="SUPFAM" id="SSF56801">
    <property type="entry name" value="Acetyl-CoA synthetase-like"/>
    <property type="match status" value="1"/>
</dbReference>
<dbReference type="KEGG" id="bcai:K788_0003037"/>
<dbReference type="Gene3D" id="3.30.300.30">
    <property type="match status" value="1"/>
</dbReference>
<proteinExistence type="inferred from homology"/>
<feature type="domain" description="AMP-dependent synthetase/ligase" evidence="3">
    <location>
        <begin position="27"/>
        <end position="364"/>
    </location>
</feature>
<name>A0A0P0RED7_9BURK</name>
<dbReference type="Proteomes" id="UP000019146">
    <property type="component" value="Chromosome 2"/>
</dbReference>
<evidence type="ECO:0000313" key="4">
    <source>
        <dbReference type="EMBL" id="ALL66793.1"/>
    </source>
</evidence>
<organism evidence="4 5">
    <name type="scientific">Paraburkholderia caribensis MBA4</name>
    <dbReference type="NCBI Taxonomy" id="1323664"/>
    <lineage>
        <taxon>Bacteria</taxon>
        <taxon>Pseudomonadati</taxon>
        <taxon>Pseudomonadota</taxon>
        <taxon>Betaproteobacteria</taxon>
        <taxon>Burkholderiales</taxon>
        <taxon>Burkholderiaceae</taxon>
        <taxon>Paraburkholderia</taxon>
    </lineage>
</organism>
<evidence type="ECO:0000259" key="3">
    <source>
        <dbReference type="Pfam" id="PF00501"/>
    </source>
</evidence>
<dbReference type="Pfam" id="PF00501">
    <property type="entry name" value="AMP-binding"/>
    <property type="match status" value="1"/>
</dbReference>
<accession>A0A0P0RED7</accession>
<dbReference type="EMBL" id="CP012747">
    <property type="protein sequence ID" value="ALL66793.1"/>
    <property type="molecule type" value="Genomic_DNA"/>
</dbReference>
<dbReference type="InterPro" id="IPR000873">
    <property type="entry name" value="AMP-dep_synth/lig_dom"/>
</dbReference>
<dbReference type="RefSeq" id="WP_035988301.1">
    <property type="nucleotide sequence ID" value="NZ_CP012747.1"/>
</dbReference>